<dbReference type="RefSeq" id="WP_248433630.1">
    <property type="nucleotide sequence ID" value="NZ_CP096205.1"/>
</dbReference>
<reference evidence="2" key="1">
    <citation type="submission" date="2022-04" db="EMBL/GenBank/DDBJ databases">
        <title>Consumption of N2O by Flavobacterium azooxidireducens sp. nov. isolated from Decomposing Leaf Litter of Phragmites australis (Cav.).</title>
        <authorList>
            <person name="Behrendt U."/>
            <person name="Spanner T."/>
            <person name="Augustin J."/>
            <person name="Horn M.A."/>
            <person name="Kolb S."/>
            <person name="Ulrich A."/>
        </authorList>
    </citation>
    <scope>NUCLEOTIDE SEQUENCE</scope>
    <source>
        <strain evidence="2">IGB 4-14</strain>
    </source>
</reference>
<gene>
    <name evidence="2" type="ORF">M0M57_13775</name>
</gene>
<evidence type="ECO:0000313" key="2">
    <source>
        <dbReference type="EMBL" id="UPQ78682.1"/>
    </source>
</evidence>
<dbReference type="Pfam" id="PF13715">
    <property type="entry name" value="CarbopepD_reg_2"/>
    <property type="match status" value="1"/>
</dbReference>
<dbReference type="Proteomes" id="UP000830583">
    <property type="component" value="Chromosome"/>
</dbReference>
<feature type="chain" id="PRO_5046053844" evidence="1">
    <location>
        <begin position="20"/>
        <end position="341"/>
    </location>
</feature>
<accession>A0ABY4KGV2</accession>
<evidence type="ECO:0000256" key="1">
    <source>
        <dbReference type="SAM" id="SignalP"/>
    </source>
</evidence>
<feature type="signal peptide" evidence="1">
    <location>
        <begin position="1"/>
        <end position="19"/>
    </location>
</feature>
<evidence type="ECO:0000313" key="3">
    <source>
        <dbReference type="Proteomes" id="UP000830583"/>
    </source>
</evidence>
<dbReference type="Gene3D" id="2.60.40.1120">
    <property type="entry name" value="Carboxypeptidase-like, regulatory domain"/>
    <property type="match status" value="1"/>
</dbReference>
<name>A0ABY4KGV2_9FLAO</name>
<dbReference type="InterPro" id="IPR008969">
    <property type="entry name" value="CarboxyPept-like_regulatory"/>
</dbReference>
<dbReference type="EMBL" id="CP096205">
    <property type="protein sequence ID" value="UPQ78682.1"/>
    <property type="molecule type" value="Genomic_DNA"/>
</dbReference>
<dbReference type="SUPFAM" id="SSF49464">
    <property type="entry name" value="Carboxypeptidase regulatory domain-like"/>
    <property type="match status" value="1"/>
</dbReference>
<protein>
    <submittedName>
        <fullName evidence="2">Carboxypeptidase-like regulatory domain-containing protein</fullName>
    </submittedName>
</protein>
<proteinExistence type="predicted"/>
<keyword evidence="3" id="KW-1185">Reference proteome</keyword>
<sequence length="341" mass="39384">MKVKLMTLMMFLCLSQIMAQTINGKIVDENNSPLYGVSVYFDGTTIGTTTDNNGFFELNVQSLPNATLVISYIGYESVYLNTIQSPIELKLEPSSFALKEVVLEPIPFSRKEMLKVFREQFLGKTKGGKNCVILNEDAIQFSYTSKEFKLTAFADEKIKVRNNYLGYIIEVDLVDFYVAYNKRTLSNDYLRGSYFAVTSFFKEIEEVNKSYEKNRNTSYLGSSKHFFKNLIEKKWGKKEFLLFDGSFPTDANLHFEISDDKNMKLVKVNGRQITTNSLTTQKFYRSFNMLYNNKEQSKIIFKTAEFYVDAFGNHTHIDQIDFSGEISKKRFGDMLPLNFEP</sequence>
<keyword evidence="1" id="KW-0732">Signal</keyword>
<organism evidence="2 3">
    <name type="scientific">Flavobacterium azooxidireducens</name>
    <dbReference type="NCBI Taxonomy" id="1871076"/>
    <lineage>
        <taxon>Bacteria</taxon>
        <taxon>Pseudomonadati</taxon>
        <taxon>Bacteroidota</taxon>
        <taxon>Flavobacteriia</taxon>
        <taxon>Flavobacteriales</taxon>
        <taxon>Flavobacteriaceae</taxon>
        <taxon>Flavobacterium</taxon>
    </lineage>
</organism>